<evidence type="ECO:0000256" key="1">
    <source>
        <dbReference type="ARBA" id="ARBA00022723"/>
    </source>
</evidence>
<dbReference type="EMBL" id="PZQS01000004">
    <property type="protein sequence ID" value="PVD32804.1"/>
    <property type="molecule type" value="Genomic_DNA"/>
</dbReference>
<feature type="domain" description="LIM zinc-binding" evidence="5">
    <location>
        <begin position="55"/>
        <end position="121"/>
    </location>
</feature>
<evidence type="ECO:0000313" key="6">
    <source>
        <dbReference type="EMBL" id="PVD32804.1"/>
    </source>
</evidence>
<name>A0A2T7PHB0_POMCA</name>
<evidence type="ECO:0000256" key="4">
    <source>
        <dbReference type="PROSITE-ProRule" id="PRU00125"/>
    </source>
</evidence>
<evidence type="ECO:0000313" key="7">
    <source>
        <dbReference type="Proteomes" id="UP000245119"/>
    </source>
</evidence>
<keyword evidence="7" id="KW-1185">Reference proteome</keyword>
<dbReference type="Pfam" id="PF00412">
    <property type="entry name" value="LIM"/>
    <property type="match status" value="1"/>
</dbReference>
<dbReference type="PROSITE" id="PS00478">
    <property type="entry name" value="LIM_DOMAIN_1"/>
    <property type="match status" value="1"/>
</dbReference>
<dbReference type="SMART" id="SM00132">
    <property type="entry name" value="LIM"/>
    <property type="match status" value="1"/>
</dbReference>
<dbReference type="GO" id="GO:0046872">
    <property type="term" value="F:metal ion binding"/>
    <property type="evidence" value="ECO:0007669"/>
    <property type="project" value="UniProtKB-KW"/>
</dbReference>
<comment type="caution">
    <text evidence="6">The sequence shown here is derived from an EMBL/GenBank/DDBJ whole genome shotgun (WGS) entry which is preliminary data.</text>
</comment>
<evidence type="ECO:0000259" key="5">
    <source>
        <dbReference type="PROSITE" id="PS50023"/>
    </source>
</evidence>
<dbReference type="Gene3D" id="2.10.110.10">
    <property type="entry name" value="Cysteine Rich Protein"/>
    <property type="match status" value="1"/>
</dbReference>
<keyword evidence="3 4" id="KW-0440">LIM domain</keyword>
<organism evidence="6 7">
    <name type="scientific">Pomacea canaliculata</name>
    <name type="common">Golden apple snail</name>
    <dbReference type="NCBI Taxonomy" id="400727"/>
    <lineage>
        <taxon>Eukaryota</taxon>
        <taxon>Metazoa</taxon>
        <taxon>Spiralia</taxon>
        <taxon>Lophotrochozoa</taxon>
        <taxon>Mollusca</taxon>
        <taxon>Gastropoda</taxon>
        <taxon>Caenogastropoda</taxon>
        <taxon>Architaenioglossa</taxon>
        <taxon>Ampullarioidea</taxon>
        <taxon>Ampullariidae</taxon>
        <taxon>Pomacea</taxon>
    </lineage>
</organism>
<dbReference type="AlphaFoldDB" id="A0A2T7PHB0"/>
<dbReference type="Proteomes" id="UP000245119">
    <property type="component" value="Linkage Group LG4"/>
</dbReference>
<reference evidence="6 7" key="1">
    <citation type="submission" date="2018-04" db="EMBL/GenBank/DDBJ databases">
        <title>The genome of golden apple snail Pomacea canaliculata provides insight into stress tolerance and invasive adaptation.</title>
        <authorList>
            <person name="Liu C."/>
            <person name="Liu B."/>
            <person name="Ren Y."/>
            <person name="Zhang Y."/>
            <person name="Wang H."/>
            <person name="Li S."/>
            <person name="Jiang F."/>
            <person name="Yin L."/>
            <person name="Zhang G."/>
            <person name="Qian W."/>
            <person name="Fan W."/>
        </authorList>
    </citation>
    <scope>NUCLEOTIDE SEQUENCE [LARGE SCALE GENOMIC DNA]</scope>
    <source>
        <strain evidence="6">SZHN2017</strain>
        <tissue evidence="6">Muscle</tissue>
    </source>
</reference>
<gene>
    <name evidence="6" type="ORF">C0Q70_08250</name>
</gene>
<sequence>MAATMPPTPANNNGPKVQIVEKVGEDKSYNYSFTYEKATLYEFKFNRAPVPDPIDPCFRCNRRVQPKDQLLVTDVLFHKQCFRCRICGLPLTQQTFHRNTDNGSSDKEVYCRTHIGKNIGQIQRGEVPAMGAEGPSVDGKNTLYR</sequence>
<dbReference type="PROSITE" id="PS50023">
    <property type="entry name" value="LIM_DOMAIN_2"/>
    <property type="match status" value="1"/>
</dbReference>
<dbReference type="InterPro" id="IPR001781">
    <property type="entry name" value="Znf_LIM"/>
</dbReference>
<keyword evidence="1 4" id="KW-0479">Metal-binding</keyword>
<evidence type="ECO:0000256" key="3">
    <source>
        <dbReference type="ARBA" id="ARBA00023038"/>
    </source>
</evidence>
<accession>A0A2T7PHB0</accession>
<protein>
    <recommendedName>
        <fullName evidence="5">LIM zinc-binding domain-containing protein</fullName>
    </recommendedName>
</protein>
<keyword evidence="2 4" id="KW-0862">Zinc</keyword>
<dbReference type="SUPFAM" id="SSF57716">
    <property type="entry name" value="Glucocorticoid receptor-like (DNA-binding domain)"/>
    <property type="match status" value="1"/>
</dbReference>
<proteinExistence type="predicted"/>
<evidence type="ECO:0000256" key="2">
    <source>
        <dbReference type="ARBA" id="ARBA00022833"/>
    </source>
</evidence>